<reference evidence="2 3" key="1">
    <citation type="submission" date="2018-11" db="EMBL/GenBank/DDBJ databases">
        <title>Species Designations Belie Phenotypic and Genotypic Heterogeneity in Oral Streptococci.</title>
        <authorList>
            <person name="Velsko I."/>
        </authorList>
    </citation>
    <scope>NUCLEOTIDE SEQUENCE [LARGE SCALE GENOMIC DNA]</scope>
    <source>
        <strain evidence="2 3">BCC50</strain>
    </source>
</reference>
<dbReference type="Proteomes" id="UP000272687">
    <property type="component" value="Unassembled WGS sequence"/>
</dbReference>
<name>A0A3R9HLI2_STROR</name>
<sequence length="55" mass="6358">MKKKFLRLFLVSLFALTLGVQSKTTYSTRLPNTSNSYNNYQYRIFFTGLDVGKAD</sequence>
<evidence type="ECO:0000313" key="2">
    <source>
        <dbReference type="EMBL" id="RSI67991.1"/>
    </source>
</evidence>
<gene>
    <name evidence="2" type="ORF">D8860_09850</name>
</gene>
<dbReference type="EMBL" id="RJNM01000045">
    <property type="protein sequence ID" value="RSI67991.1"/>
    <property type="molecule type" value="Genomic_DNA"/>
</dbReference>
<evidence type="ECO:0000256" key="1">
    <source>
        <dbReference type="SAM" id="SignalP"/>
    </source>
</evidence>
<accession>A0A3R9HLI2</accession>
<protein>
    <submittedName>
        <fullName evidence="2">Uncharacterized protein</fullName>
    </submittedName>
</protein>
<keyword evidence="1" id="KW-0732">Signal</keyword>
<dbReference type="AlphaFoldDB" id="A0A3R9HLI2"/>
<feature type="signal peptide" evidence="1">
    <location>
        <begin position="1"/>
        <end position="22"/>
    </location>
</feature>
<comment type="caution">
    <text evidence="2">The sequence shown here is derived from an EMBL/GenBank/DDBJ whole genome shotgun (WGS) entry which is preliminary data.</text>
</comment>
<proteinExistence type="predicted"/>
<evidence type="ECO:0000313" key="3">
    <source>
        <dbReference type="Proteomes" id="UP000272687"/>
    </source>
</evidence>
<feature type="chain" id="PRO_5018692777" evidence="1">
    <location>
        <begin position="23"/>
        <end position="55"/>
    </location>
</feature>
<organism evidence="2 3">
    <name type="scientific">Streptococcus oralis</name>
    <dbReference type="NCBI Taxonomy" id="1303"/>
    <lineage>
        <taxon>Bacteria</taxon>
        <taxon>Bacillati</taxon>
        <taxon>Bacillota</taxon>
        <taxon>Bacilli</taxon>
        <taxon>Lactobacillales</taxon>
        <taxon>Streptococcaceae</taxon>
        <taxon>Streptococcus</taxon>
    </lineage>
</organism>
<dbReference type="RefSeq" id="WP_155237639.1">
    <property type="nucleotide sequence ID" value="NZ_RJMF01000014.1"/>
</dbReference>